<proteinExistence type="predicted"/>
<keyword evidence="2" id="KW-1185">Reference proteome</keyword>
<dbReference type="AlphaFoldDB" id="A0A822ZW57"/>
<name>A0A822ZW57_NELNU</name>
<dbReference type="EMBL" id="DUZY01000007">
    <property type="protein sequence ID" value="DAD46158.1"/>
    <property type="molecule type" value="Genomic_DNA"/>
</dbReference>
<reference evidence="1 2" key="1">
    <citation type="journal article" date="2020" name="Mol. Biol. Evol.">
        <title>Distinct Expression and Methylation Patterns for Genes with Different Fates following a Single Whole-Genome Duplication in Flowering Plants.</title>
        <authorList>
            <person name="Shi T."/>
            <person name="Rahmani R.S."/>
            <person name="Gugger P.F."/>
            <person name="Wang M."/>
            <person name="Li H."/>
            <person name="Zhang Y."/>
            <person name="Li Z."/>
            <person name="Wang Q."/>
            <person name="Van de Peer Y."/>
            <person name="Marchal K."/>
            <person name="Chen J."/>
        </authorList>
    </citation>
    <scope>NUCLEOTIDE SEQUENCE [LARGE SCALE GENOMIC DNA]</scope>
    <source>
        <tissue evidence="1">Leaf</tissue>
    </source>
</reference>
<sequence length="77" mass="8896">MAHPTMNWQSLPSSISPLVNAPDWPAVRRDLTDLQPNLKTHLESIVQNQKEWIGLLAGLFYCTTARDYIFLFMENYS</sequence>
<protein>
    <submittedName>
        <fullName evidence="1">Uncharacterized protein</fullName>
    </submittedName>
</protein>
<dbReference type="Proteomes" id="UP000607653">
    <property type="component" value="Unassembled WGS sequence"/>
</dbReference>
<gene>
    <name evidence="1" type="ORF">HUJ06_004388</name>
</gene>
<accession>A0A822ZW57</accession>
<organism evidence="1 2">
    <name type="scientific">Nelumbo nucifera</name>
    <name type="common">Sacred lotus</name>
    <dbReference type="NCBI Taxonomy" id="4432"/>
    <lineage>
        <taxon>Eukaryota</taxon>
        <taxon>Viridiplantae</taxon>
        <taxon>Streptophyta</taxon>
        <taxon>Embryophyta</taxon>
        <taxon>Tracheophyta</taxon>
        <taxon>Spermatophyta</taxon>
        <taxon>Magnoliopsida</taxon>
        <taxon>Proteales</taxon>
        <taxon>Nelumbonaceae</taxon>
        <taxon>Nelumbo</taxon>
    </lineage>
</organism>
<evidence type="ECO:0000313" key="1">
    <source>
        <dbReference type="EMBL" id="DAD46158.1"/>
    </source>
</evidence>
<evidence type="ECO:0000313" key="2">
    <source>
        <dbReference type="Proteomes" id="UP000607653"/>
    </source>
</evidence>
<comment type="caution">
    <text evidence="1">The sequence shown here is derived from an EMBL/GenBank/DDBJ whole genome shotgun (WGS) entry which is preliminary data.</text>
</comment>